<feature type="domain" description="Acyl-CoA dehydrogenase/oxidase C-terminal" evidence="6">
    <location>
        <begin position="259"/>
        <end position="399"/>
    </location>
</feature>
<evidence type="ECO:0000259" key="7">
    <source>
        <dbReference type="Pfam" id="PF02770"/>
    </source>
</evidence>
<evidence type="ECO:0000313" key="10">
    <source>
        <dbReference type="Proteomes" id="UP000008983"/>
    </source>
</evidence>
<evidence type="ECO:0000256" key="4">
    <source>
        <dbReference type="ARBA" id="ARBA00022827"/>
    </source>
</evidence>
<dbReference type="Gene3D" id="2.40.110.10">
    <property type="entry name" value="Butyryl-CoA Dehydrogenase, subunit A, domain 2"/>
    <property type="match status" value="1"/>
</dbReference>
<dbReference type="OrthoDB" id="435240at2759"/>
<dbReference type="Proteomes" id="UP000008983">
    <property type="component" value="Unassembled WGS sequence"/>
</dbReference>
<dbReference type="RefSeq" id="XP_004037376.1">
    <property type="nucleotide sequence ID" value="XM_004037328.1"/>
</dbReference>
<feature type="domain" description="Acyl-CoA oxidase/dehydrogenase middle" evidence="7">
    <location>
        <begin position="149"/>
        <end position="239"/>
    </location>
</feature>
<dbReference type="GeneID" id="14909566"/>
<sequence>MSRLADYKNQFTQKATYIDSAVDYLNFQQLLNKEDNDFRLKLREFLQLNIAPTINEYVESAEFPEEYIPKLKEIQLLKNLTDKPYGNSSSILAQGVLYLELSRCDPGLATFVIVQHGLLMSTINQLGSQEQKDKYLPLMRDLELTGGWGLTEFKNGSDATSIQTTVKSTKDGWVLNGDKRWIGNGNRDIMVVWARNIEDNNKIQGFLLNLKTPGVHTEVIKHKLALRIVQNCQLNFQNVFIPKENYLVKATDFSKGTSKILLHSRILVCWLAAGIAVGVYDHVIKYISERKQFGKPVSSFQLQQEKLVRIMGYCQSILLMCWRVSTIYDQGKATLGQATLCKAFTTSKTREIARLGREMFGGNGIIIDNYVMKALADIEALYTYEGTYDINSLVAARELTGVAAFKVSVKQ</sequence>
<dbReference type="InterPro" id="IPR013786">
    <property type="entry name" value="AcylCoA_DH/ox_N"/>
</dbReference>
<gene>
    <name evidence="9" type="ORF">IMG5_054550</name>
</gene>
<dbReference type="PANTHER" id="PTHR43188:SF1">
    <property type="entry name" value="ACYL-COA DEHYDROGENASE"/>
    <property type="match status" value="1"/>
</dbReference>
<accession>G0QN11</accession>
<organism evidence="9 10">
    <name type="scientific">Ichthyophthirius multifiliis</name>
    <name type="common">White spot disease agent</name>
    <name type="synonym">Ich</name>
    <dbReference type="NCBI Taxonomy" id="5932"/>
    <lineage>
        <taxon>Eukaryota</taxon>
        <taxon>Sar</taxon>
        <taxon>Alveolata</taxon>
        <taxon>Ciliophora</taxon>
        <taxon>Intramacronucleata</taxon>
        <taxon>Oligohymenophorea</taxon>
        <taxon>Hymenostomatida</taxon>
        <taxon>Ophryoglenina</taxon>
        <taxon>Ichthyophthirius</taxon>
    </lineage>
</organism>
<dbReference type="Pfam" id="PF00441">
    <property type="entry name" value="Acyl-CoA_dh_1"/>
    <property type="match status" value="1"/>
</dbReference>
<dbReference type="PANTHER" id="PTHR43188">
    <property type="entry name" value="ACYL-COENZYME A OXIDASE"/>
    <property type="match status" value="1"/>
</dbReference>
<feature type="domain" description="Acyl-CoA dehydrogenase/oxidase N-terminal" evidence="8">
    <location>
        <begin position="33"/>
        <end position="139"/>
    </location>
</feature>
<dbReference type="EMBL" id="GL983459">
    <property type="protein sequence ID" value="EGR33390.1"/>
    <property type="molecule type" value="Genomic_DNA"/>
</dbReference>
<keyword evidence="3 5" id="KW-0285">Flavoprotein</keyword>
<dbReference type="GO" id="GO:0006635">
    <property type="term" value="P:fatty acid beta-oxidation"/>
    <property type="evidence" value="ECO:0007669"/>
    <property type="project" value="InterPro"/>
</dbReference>
<reference evidence="9 10" key="1">
    <citation type="submission" date="2011-07" db="EMBL/GenBank/DDBJ databases">
        <authorList>
            <person name="Coyne R."/>
            <person name="Brami D."/>
            <person name="Johnson J."/>
            <person name="Hostetler J."/>
            <person name="Hannick L."/>
            <person name="Clark T."/>
            <person name="Cassidy-Hanley D."/>
            <person name="Inman J."/>
        </authorList>
    </citation>
    <scope>NUCLEOTIDE SEQUENCE [LARGE SCALE GENOMIC DNA]</scope>
    <source>
        <strain evidence="9 10">G5</strain>
    </source>
</reference>
<dbReference type="Gene3D" id="1.20.140.10">
    <property type="entry name" value="Butyryl-CoA Dehydrogenase, subunit A, domain 3"/>
    <property type="match status" value="1"/>
</dbReference>
<protein>
    <recommendedName>
        <fullName evidence="11">Acyl-CoA oxidase</fullName>
    </recommendedName>
</protein>
<dbReference type="AlphaFoldDB" id="G0QN11"/>
<dbReference type="GO" id="GO:0003995">
    <property type="term" value="F:acyl-CoA dehydrogenase activity"/>
    <property type="evidence" value="ECO:0007669"/>
    <property type="project" value="InterPro"/>
</dbReference>
<dbReference type="InterPro" id="IPR009100">
    <property type="entry name" value="AcylCoA_DH/oxidase_NM_dom_sf"/>
</dbReference>
<dbReference type="InterPro" id="IPR046373">
    <property type="entry name" value="Acyl-CoA_Oxase/DH_mid-dom_sf"/>
</dbReference>
<dbReference type="GO" id="GO:0005777">
    <property type="term" value="C:peroxisome"/>
    <property type="evidence" value="ECO:0007669"/>
    <property type="project" value="TreeGrafter"/>
</dbReference>
<evidence type="ECO:0000259" key="6">
    <source>
        <dbReference type="Pfam" id="PF00441"/>
    </source>
</evidence>
<evidence type="ECO:0000256" key="1">
    <source>
        <dbReference type="ARBA" id="ARBA00001974"/>
    </source>
</evidence>
<dbReference type="STRING" id="857967.G0QN11"/>
<evidence type="ECO:0000259" key="8">
    <source>
        <dbReference type="Pfam" id="PF02771"/>
    </source>
</evidence>
<dbReference type="Pfam" id="PF02770">
    <property type="entry name" value="Acyl-CoA_dh_M"/>
    <property type="match status" value="1"/>
</dbReference>
<dbReference type="SUPFAM" id="SSF56645">
    <property type="entry name" value="Acyl-CoA dehydrogenase NM domain-like"/>
    <property type="match status" value="1"/>
</dbReference>
<keyword evidence="10" id="KW-1185">Reference proteome</keyword>
<dbReference type="Pfam" id="PF02771">
    <property type="entry name" value="Acyl-CoA_dh_N"/>
    <property type="match status" value="1"/>
</dbReference>
<evidence type="ECO:0000256" key="2">
    <source>
        <dbReference type="ARBA" id="ARBA00009347"/>
    </source>
</evidence>
<dbReference type="InterPro" id="IPR006089">
    <property type="entry name" value="Acyl-CoA_DH_CS"/>
</dbReference>
<dbReference type="GO" id="GO:0050660">
    <property type="term" value="F:flavin adenine dinucleotide binding"/>
    <property type="evidence" value="ECO:0007669"/>
    <property type="project" value="InterPro"/>
</dbReference>
<dbReference type="InterPro" id="IPR036250">
    <property type="entry name" value="AcylCo_DH-like_C"/>
</dbReference>
<keyword evidence="5" id="KW-0560">Oxidoreductase</keyword>
<dbReference type="PROSITE" id="PS00072">
    <property type="entry name" value="ACYL_COA_DH_1"/>
    <property type="match status" value="1"/>
</dbReference>
<keyword evidence="4 5" id="KW-0274">FAD</keyword>
<evidence type="ECO:0000313" key="9">
    <source>
        <dbReference type="EMBL" id="EGR33390.1"/>
    </source>
</evidence>
<dbReference type="InterPro" id="IPR045008">
    <property type="entry name" value="ACX4-like"/>
</dbReference>
<dbReference type="OMA" id="FCSMRTR"/>
<dbReference type="SUPFAM" id="SSF47203">
    <property type="entry name" value="Acyl-CoA dehydrogenase C-terminal domain-like"/>
    <property type="match status" value="1"/>
</dbReference>
<dbReference type="InterPro" id="IPR009075">
    <property type="entry name" value="AcylCo_DH/oxidase_C"/>
</dbReference>
<dbReference type="InterPro" id="IPR037069">
    <property type="entry name" value="AcylCoA_DH/ox_N_sf"/>
</dbReference>
<evidence type="ECO:0000256" key="3">
    <source>
        <dbReference type="ARBA" id="ARBA00022630"/>
    </source>
</evidence>
<name>G0QN11_ICHMU</name>
<dbReference type="eggNOG" id="KOG0138">
    <property type="taxonomic scope" value="Eukaryota"/>
</dbReference>
<evidence type="ECO:0000256" key="5">
    <source>
        <dbReference type="RuleBase" id="RU362125"/>
    </source>
</evidence>
<comment type="cofactor">
    <cofactor evidence="1 5">
        <name>FAD</name>
        <dbReference type="ChEBI" id="CHEBI:57692"/>
    </cofactor>
</comment>
<evidence type="ECO:0008006" key="11">
    <source>
        <dbReference type="Google" id="ProtNLM"/>
    </source>
</evidence>
<dbReference type="InParanoid" id="G0QN11"/>
<comment type="similarity">
    <text evidence="2 5">Belongs to the acyl-CoA dehydrogenase family.</text>
</comment>
<dbReference type="InterPro" id="IPR006091">
    <property type="entry name" value="Acyl-CoA_Oxase/DH_mid-dom"/>
</dbReference>
<proteinExistence type="inferred from homology"/>
<dbReference type="Gene3D" id="1.10.540.10">
    <property type="entry name" value="Acyl-CoA dehydrogenase/oxidase, N-terminal domain"/>
    <property type="match status" value="1"/>
</dbReference>
<dbReference type="PROSITE" id="PS00073">
    <property type="entry name" value="ACYL_COA_DH_2"/>
    <property type="match status" value="1"/>
</dbReference>